<keyword evidence="5" id="KW-1185">Reference proteome</keyword>
<feature type="domain" description="Fibronectin type-III" evidence="3">
    <location>
        <begin position="322"/>
        <end position="424"/>
    </location>
</feature>
<sequence>MTHGLGTKISVAAAAALTALVPVTTAHAATSDPEVTITDGCGRVDFLDIDVRGSYWLQVLPDGKAPKKATTPIPDGLSAEEEAAFKRGLIRIGDSWRRTDDDSKSFLLIRVLQYTGNGTFEYLPLLLAGSDNTRGTEQFKLTNEDCVQPAEPTFVDEVGSANDTVTIPSVRGVKYSGKPGVSPGKGTVTVTATPDKGFRLATPDGIPLPEDQTRWTHTFDATSSVQVPDNRIPTLRLGDPIPATKTKPAGRGPNIVTVKHVPGVTWIVDGKPQKTSEKATTIEVPVGTKTSVEVQAVSADPKAYALSGTTEWVIKLGGPATKPAAPTVRASTESLMLGASTVQWAPPAGYPATSKFNVRYRVITLTGNNVRARAPWRPWTQETRARSAVMRAKPGSIIEVTAQAVANGRVSPWSSATTVWFPTDVRSAPGRTWRMIKQNGAVGGTMAITPQRNSAWTAKTPTTNRIMLWFGTSPTGAPAAIYVDGRRVATVNTRHKNTKVRQVLKPIPVSWGKHVVTVVHNGPNGKTLRLDGVAYGR</sequence>
<feature type="region of interest" description="Disordered" evidence="1">
    <location>
        <begin position="230"/>
        <end position="253"/>
    </location>
</feature>
<name>A0ABQ6IUM5_9MICO</name>
<keyword evidence="2" id="KW-0732">Signal</keyword>
<evidence type="ECO:0000256" key="1">
    <source>
        <dbReference type="SAM" id="MobiDB-lite"/>
    </source>
</evidence>
<dbReference type="Proteomes" id="UP001157126">
    <property type="component" value="Unassembled WGS sequence"/>
</dbReference>
<dbReference type="EMBL" id="BSUO01000001">
    <property type="protein sequence ID" value="GMA41085.1"/>
    <property type="molecule type" value="Genomic_DNA"/>
</dbReference>
<comment type="caution">
    <text evidence="4">The sequence shown here is derived from an EMBL/GenBank/DDBJ whole genome shotgun (WGS) entry which is preliminary data.</text>
</comment>
<organism evidence="4 5">
    <name type="scientific">Mobilicoccus caccae</name>
    <dbReference type="NCBI Taxonomy" id="1859295"/>
    <lineage>
        <taxon>Bacteria</taxon>
        <taxon>Bacillati</taxon>
        <taxon>Actinomycetota</taxon>
        <taxon>Actinomycetes</taxon>
        <taxon>Micrococcales</taxon>
        <taxon>Dermatophilaceae</taxon>
        <taxon>Mobilicoccus</taxon>
    </lineage>
</organism>
<dbReference type="InterPro" id="IPR003961">
    <property type="entry name" value="FN3_dom"/>
</dbReference>
<feature type="signal peptide" evidence="2">
    <location>
        <begin position="1"/>
        <end position="28"/>
    </location>
</feature>
<feature type="chain" id="PRO_5047440013" description="Fibronectin type-III domain-containing protein" evidence="2">
    <location>
        <begin position="29"/>
        <end position="537"/>
    </location>
</feature>
<dbReference type="RefSeq" id="WP_284304681.1">
    <property type="nucleotide sequence ID" value="NZ_BSUO01000001.1"/>
</dbReference>
<protein>
    <recommendedName>
        <fullName evidence="3">Fibronectin type-III domain-containing protein</fullName>
    </recommendedName>
</protein>
<evidence type="ECO:0000313" key="4">
    <source>
        <dbReference type="EMBL" id="GMA41085.1"/>
    </source>
</evidence>
<reference evidence="5" key="1">
    <citation type="journal article" date="2019" name="Int. J. Syst. Evol. Microbiol.">
        <title>The Global Catalogue of Microorganisms (GCM) 10K type strain sequencing project: providing services to taxonomists for standard genome sequencing and annotation.</title>
        <authorList>
            <consortium name="The Broad Institute Genomics Platform"/>
            <consortium name="The Broad Institute Genome Sequencing Center for Infectious Disease"/>
            <person name="Wu L."/>
            <person name="Ma J."/>
        </authorList>
    </citation>
    <scope>NUCLEOTIDE SEQUENCE [LARGE SCALE GENOMIC DNA]</scope>
    <source>
        <strain evidence="5">NBRC 113072</strain>
    </source>
</reference>
<proteinExistence type="predicted"/>
<accession>A0ABQ6IUM5</accession>
<evidence type="ECO:0000256" key="2">
    <source>
        <dbReference type="SAM" id="SignalP"/>
    </source>
</evidence>
<evidence type="ECO:0000259" key="3">
    <source>
        <dbReference type="PROSITE" id="PS50853"/>
    </source>
</evidence>
<gene>
    <name evidence="4" type="ORF">GCM10025883_31300</name>
</gene>
<dbReference type="PROSITE" id="PS50853">
    <property type="entry name" value="FN3"/>
    <property type="match status" value="1"/>
</dbReference>
<evidence type="ECO:0000313" key="5">
    <source>
        <dbReference type="Proteomes" id="UP001157126"/>
    </source>
</evidence>